<keyword evidence="6 13" id="KW-0479">Metal-binding</keyword>
<keyword evidence="9 13" id="KW-0067">ATP-binding</keyword>
<comment type="similarity">
    <text evidence="2 13">Belongs to the class-I aminoacyl-tRNA synthetase family.</text>
</comment>
<keyword evidence="7 13" id="KW-0547">Nucleotide-binding</keyword>
<dbReference type="InterPro" id="IPR014729">
    <property type="entry name" value="Rossmann-like_a/b/a_fold"/>
</dbReference>
<dbReference type="GO" id="GO:0008270">
    <property type="term" value="F:zinc ion binding"/>
    <property type="evidence" value="ECO:0007669"/>
    <property type="project" value="UniProtKB-UniRule"/>
</dbReference>
<sequence>MPLKIYNTLSQEKENFQPINPDKVKMYVCGITPYDETHLGHGRAYVTFDIVRRYLEFSGFEVEYFQNVTDIDDKLIKKAQDGGTTVESIATSFMDSYKEVMEKLNVLPPKEYVKATDHIKEMIKWVEGLIAKGFAYEIDGDVYFEIDKFKDYGKLSKRKKEDLLSGARVAVDERKKSPLDFALWKAAKEGEPSWASPWGKGRPGWHIECSVMSTKYLGEQFDIHGGGRDLIFPHHENEIAQTEAETCKVPWVKYWLHNGFVNINKQKMSKSLGNFFTLRDIFKQFDPMVVRLFFLSTHYRSPIDFSDGDLKEHSVAFRRLIASVMKMNRCLEFVNEGEIDLSYLNQLREEFFCAMDDDFNTALALASLFSLLDFVDGVISKKQATIQLLSEAKKTVDKFCNVLGLNIAAKPEPDDVKKSREQRNIARSKKLFNEADEIRDRFSKKDIYFIDTPYTSGTSTSTTWFDPSL</sequence>
<feature type="short sequence motif" description="'HIGH' region" evidence="13">
    <location>
        <begin position="31"/>
        <end position="41"/>
    </location>
</feature>
<dbReference type="HAMAP" id="MF_00041">
    <property type="entry name" value="Cys_tRNA_synth"/>
    <property type="match status" value="1"/>
</dbReference>
<dbReference type="AlphaFoldDB" id="A0A1F4TPG8"/>
<dbReference type="InterPro" id="IPR015803">
    <property type="entry name" value="Cys-tRNA-ligase"/>
</dbReference>
<feature type="binding site" evidence="13">
    <location>
        <position position="234"/>
    </location>
    <ligand>
        <name>Zn(2+)</name>
        <dbReference type="ChEBI" id="CHEBI:29105"/>
    </ligand>
</feature>
<dbReference type="FunFam" id="3.40.50.620:FF:000009">
    <property type="entry name" value="Cysteine--tRNA ligase"/>
    <property type="match status" value="1"/>
</dbReference>
<dbReference type="NCBIfam" id="TIGR00435">
    <property type="entry name" value="cysS"/>
    <property type="match status" value="1"/>
</dbReference>
<feature type="binding site" evidence="13">
    <location>
        <position position="238"/>
    </location>
    <ligand>
        <name>Zn(2+)</name>
        <dbReference type="ChEBI" id="CHEBI:29105"/>
    </ligand>
</feature>
<feature type="binding site" evidence="13">
    <location>
        <position position="270"/>
    </location>
    <ligand>
        <name>ATP</name>
        <dbReference type="ChEBI" id="CHEBI:30616"/>
    </ligand>
</feature>
<dbReference type="InterPro" id="IPR032678">
    <property type="entry name" value="tRNA-synt_1_cat_dom"/>
</dbReference>
<dbReference type="EMBL" id="MEUI01000014">
    <property type="protein sequence ID" value="OGC34605.1"/>
    <property type="molecule type" value="Genomic_DNA"/>
</dbReference>
<accession>A0A1F4TPG8</accession>
<organism evidence="15 16">
    <name type="scientific">candidate division WOR-1 bacterium RIFOXYC2_FULL_41_25</name>
    <dbReference type="NCBI Taxonomy" id="1802586"/>
    <lineage>
        <taxon>Bacteria</taxon>
        <taxon>Bacillati</taxon>
        <taxon>Saganbacteria</taxon>
    </lineage>
</organism>
<feature type="binding site" evidence="13">
    <location>
        <position position="29"/>
    </location>
    <ligand>
        <name>Zn(2+)</name>
        <dbReference type="ChEBI" id="CHEBI:29105"/>
    </ligand>
</feature>
<evidence type="ECO:0000256" key="13">
    <source>
        <dbReference type="HAMAP-Rule" id="MF_00041"/>
    </source>
</evidence>
<evidence type="ECO:0000256" key="2">
    <source>
        <dbReference type="ARBA" id="ARBA00005594"/>
    </source>
</evidence>
<dbReference type="GO" id="GO:0006423">
    <property type="term" value="P:cysteinyl-tRNA aminoacylation"/>
    <property type="evidence" value="ECO:0007669"/>
    <property type="project" value="UniProtKB-UniRule"/>
</dbReference>
<dbReference type="GO" id="GO:0004817">
    <property type="term" value="F:cysteine-tRNA ligase activity"/>
    <property type="evidence" value="ECO:0007669"/>
    <property type="project" value="UniProtKB-UniRule"/>
</dbReference>
<dbReference type="InterPro" id="IPR009080">
    <property type="entry name" value="tRNAsynth_Ia_anticodon-bd"/>
</dbReference>
<comment type="subcellular location">
    <subcellularLocation>
        <location evidence="1 13">Cytoplasm</location>
    </subcellularLocation>
</comment>
<dbReference type="Pfam" id="PF09190">
    <property type="entry name" value="DALR_2"/>
    <property type="match status" value="1"/>
</dbReference>
<dbReference type="PANTHER" id="PTHR10890:SF3">
    <property type="entry name" value="CYSTEINE--TRNA LIGASE, CYTOPLASMIC"/>
    <property type="match status" value="1"/>
</dbReference>
<comment type="catalytic activity">
    <reaction evidence="12 13">
        <text>tRNA(Cys) + L-cysteine + ATP = L-cysteinyl-tRNA(Cys) + AMP + diphosphate</text>
        <dbReference type="Rhea" id="RHEA:17773"/>
        <dbReference type="Rhea" id="RHEA-COMP:9661"/>
        <dbReference type="Rhea" id="RHEA-COMP:9679"/>
        <dbReference type="ChEBI" id="CHEBI:30616"/>
        <dbReference type="ChEBI" id="CHEBI:33019"/>
        <dbReference type="ChEBI" id="CHEBI:35235"/>
        <dbReference type="ChEBI" id="CHEBI:78442"/>
        <dbReference type="ChEBI" id="CHEBI:78517"/>
        <dbReference type="ChEBI" id="CHEBI:456215"/>
        <dbReference type="EC" id="6.1.1.16"/>
    </reaction>
</comment>
<evidence type="ECO:0000256" key="10">
    <source>
        <dbReference type="ARBA" id="ARBA00022917"/>
    </source>
</evidence>
<gene>
    <name evidence="13" type="primary">cysS</name>
    <name evidence="15" type="ORF">A2462_04665</name>
</gene>
<evidence type="ECO:0000256" key="3">
    <source>
        <dbReference type="ARBA" id="ARBA00011245"/>
    </source>
</evidence>
<dbReference type="PANTHER" id="PTHR10890">
    <property type="entry name" value="CYSTEINYL-TRNA SYNTHETASE"/>
    <property type="match status" value="1"/>
</dbReference>
<dbReference type="GO" id="GO:0005524">
    <property type="term" value="F:ATP binding"/>
    <property type="evidence" value="ECO:0007669"/>
    <property type="project" value="UniProtKB-UniRule"/>
</dbReference>
<dbReference type="SUPFAM" id="SSF47323">
    <property type="entry name" value="Anticodon-binding domain of a subclass of class I aminoacyl-tRNA synthetases"/>
    <property type="match status" value="1"/>
</dbReference>
<dbReference type="InterPro" id="IPR024909">
    <property type="entry name" value="Cys-tRNA/MSH_ligase"/>
</dbReference>
<dbReference type="SUPFAM" id="SSF52374">
    <property type="entry name" value="Nucleotidylyl transferase"/>
    <property type="match status" value="1"/>
</dbReference>
<feature type="short sequence motif" description="'KMSKS' region" evidence="13">
    <location>
        <begin position="267"/>
        <end position="271"/>
    </location>
</feature>
<evidence type="ECO:0000256" key="8">
    <source>
        <dbReference type="ARBA" id="ARBA00022833"/>
    </source>
</evidence>
<evidence type="ECO:0000256" key="4">
    <source>
        <dbReference type="ARBA" id="ARBA00022490"/>
    </source>
</evidence>
<evidence type="ECO:0000256" key="1">
    <source>
        <dbReference type="ARBA" id="ARBA00004496"/>
    </source>
</evidence>
<evidence type="ECO:0000256" key="11">
    <source>
        <dbReference type="ARBA" id="ARBA00023146"/>
    </source>
</evidence>
<dbReference type="Gene3D" id="1.20.120.1910">
    <property type="entry name" value="Cysteine-tRNA ligase, C-terminal anti-codon recognition domain"/>
    <property type="match status" value="1"/>
</dbReference>
<keyword evidence="11 13" id="KW-0030">Aminoacyl-tRNA synthetase</keyword>
<comment type="cofactor">
    <cofactor evidence="13">
        <name>Zn(2+)</name>
        <dbReference type="ChEBI" id="CHEBI:29105"/>
    </cofactor>
    <text evidence="13">Binds 1 zinc ion per subunit.</text>
</comment>
<dbReference type="Gene3D" id="3.40.50.620">
    <property type="entry name" value="HUPs"/>
    <property type="match status" value="1"/>
</dbReference>
<evidence type="ECO:0000256" key="6">
    <source>
        <dbReference type="ARBA" id="ARBA00022723"/>
    </source>
</evidence>
<evidence type="ECO:0000256" key="9">
    <source>
        <dbReference type="ARBA" id="ARBA00022840"/>
    </source>
</evidence>
<dbReference type="CDD" id="cd00672">
    <property type="entry name" value="CysRS_core"/>
    <property type="match status" value="1"/>
</dbReference>
<evidence type="ECO:0000259" key="14">
    <source>
        <dbReference type="SMART" id="SM00840"/>
    </source>
</evidence>
<dbReference type="PRINTS" id="PR00983">
    <property type="entry name" value="TRNASYNTHCYS"/>
</dbReference>
<feature type="binding site" evidence="13">
    <location>
        <position position="209"/>
    </location>
    <ligand>
        <name>Zn(2+)</name>
        <dbReference type="ChEBI" id="CHEBI:29105"/>
    </ligand>
</feature>
<reference evidence="15 16" key="1">
    <citation type="journal article" date="2016" name="Nat. Commun.">
        <title>Thousands of microbial genomes shed light on interconnected biogeochemical processes in an aquifer system.</title>
        <authorList>
            <person name="Anantharaman K."/>
            <person name="Brown C.T."/>
            <person name="Hug L.A."/>
            <person name="Sharon I."/>
            <person name="Castelle C.J."/>
            <person name="Probst A.J."/>
            <person name="Thomas B.C."/>
            <person name="Singh A."/>
            <person name="Wilkins M.J."/>
            <person name="Karaoz U."/>
            <person name="Brodie E.L."/>
            <person name="Williams K.H."/>
            <person name="Hubbard S.S."/>
            <person name="Banfield J.F."/>
        </authorList>
    </citation>
    <scope>NUCLEOTIDE SEQUENCE [LARGE SCALE GENOMIC DNA]</scope>
</reference>
<evidence type="ECO:0000313" key="16">
    <source>
        <dbReference type="Proteomes" id="UP000177309"/>
    </source>
</evidence>
<name>A0A1F4TPG8_UNCSA</name>
<evidence type="ECO:0000256" key="7">
    <source>
        <dbReference type="ARBA" id="ARBA00022741"/>
    </source>
</evidence>
<evidence type="ECO:0000256" key="5">
    <source>
        <dbReference type="ARBA" id="ARBA00022598"/>
    </source>
</evidence>
<dbReference type="GO" id="GO:0005829">
    <property type="term" value="C:cytosol"/>
    <property type="evidence" value="ECO:0007669"/>
    <property type="project" value="TreeGrafter"/>
</dbReference>
<dbReference type="InterPro" id="IPR015273">
    <property type="entry name" value="Cys-tRNA-synt_Ia_DALR"/>
</dbReference>
<comment type="subunit">
    <text evidence="3 13">Monomer.</text>
</comment>
<dbReference type="EC" id="6.1.1.16" evidence="13"/>
<dbReference type="Pfam" id="PF01406">
    <property type="entry name" value="tRNA-synt_1e"/>
    <property type="match status" value="1"/>
</dbReference>
<keyword evidence="10 13" id="KW-0648">Protein biosynthesis</keyword>
<keyword evidence="5 13" id="KW-0436">Ligase</keyword>
<keyword evidence="4 13" id="KW-0963">Cytoplasm</keyword>
<feature type="domain" description="Cysteinyl-tRNA synthetase class Ia DALR" evidence="14">
    <location>
        <begin position="350"/>
        <end position="415"/>
    </location>
</feature>
<dbReference type="SMART" id="SM00840">
    <property type="entry name" value="DALR_2"/>
    <property type="match status" value="1"/>
</dbReference>
<proteinExistence type="inferred from homology"/>
<comment type="caution">
    <text evidence="15">The sequence shown here is derived from an EMBL/GenBank/DDBJ whole genome shotgun (WGS) entry which is preliminary data.</text>
</comment>
<protein>
    <recommendedName>
        <fullName evidence="13">Cysteine--tRNA ligase</fullName>
        <ecNumber evidence="13">6.1.1.16</ecNumber>
    </recommendedName>
    <alternativeName>
        <fullName evidence="13">Cysteinyl-tRNA synthetase</fullName>
        <shortName evidence="13">CysRS</shortName>
    </alternativeName>
</protein>
<dbReference type="Proteomes" id="UP000177309">
    <property type="component" value="Unassembled WGS sequence"/>
</dbReference>
<keyword evidence="8 13" id="KW-0862">Zinc</keyword>
<evidence type="ECO:0000313" key="15">
    <source>
        <dbReference type="EMBL" id="OGC34605.1"/>
    </source>
</evidence>
<evidence type="ECO:0000256" key="12">
    <source>
        <dbReference type="ARBA" id="ARBA00047398"/>
    </source>
</evidence>